<evidence type="ECO:0000313" key="2">
    <source>
        <dbReference type="Proteomes" id="UP000235392"/>
    </source>
</evidence>
<sequence>MKMISRELKARLEKHKALVEQWSEDVVWLWGQCQPLPNKPHIKQWNDLIERIAARKANEVAVEEELEAAAIDVQHLDGEDANEEWIDETDHAGLEEDLVAATL</sequence>
<name>A0A2N5T116_9BASI</name>
<protein>
    <submittedName>
        <fullName evidence="1">Uncharacterized protein</fullName>
    </submittedName>
</protein>
<dbReference type="EMBL" id="PGCI01000719">
    <property type="protein sequence ID" value="PLW19176.1"/>
    <property type="molecule type" value="Genomic_DNA"/>
</dbReference>
<dbReference type="AlphaFoldDB" id="A0A2N5T116"/>
<proteinExistence type="predicted"/>
<reference evidence="1 2" key="1">
    <citation type="submission" date="2017-11" db="EMBL/GenBank/DDBJ databases">
        <title>De novo assembly and phasing of dikaryotic genomes from two isolates of Puccinia coronata f. sp. avenae, the causal agent of oat crown rust.</title>
        <authorList>
            <person name="Miller M.E."/>
            <person name="Zhang Y."/>
            <person name="Omidvar V."/>
            <person name="Sperschneider J."/>
            <person name="Schwessinger B."/>
            <person name="Raley C."/>
            <person name="Palmer J.M."/>
            <person name="Garnica D."/>
            <person name="Upadhyaya N."/>
            <person name="Rathjen J."/>
            <person name="Taylor J.M."/>
            <person name="Park R.F."/>
            <person name="Dodds P.N."/>
            <person name="Hirsch C.D."/>
            <person name="Kianian S.F."/>
            <person name="Figueroa M."/>
        </authorList>
    </citation>
    <scope>NUCLEOTIDE SEQUENCE [LARGE SCALE GENOMIC DNA]</scope>
    <source>
        <strain evidence="1">12SD80</strain>
    </source>
</reference>
<dbReference type="Proteomes" id="UP000235392">
    <property type="component" value="Unassembled WGS sequence"/>
</dbReference>
<organism evidence="1 2">
    <name type="scientific">Puccinia coronata f. sp. avenae</name>
    <dbReference type="NCBI Taxonomy" id="200324"/>
    <lineage>
        <taxon>Eukaryota</taxon>
        <taxon>Fungi</taxon>
        <taxon>Dikarya</taxon>
        <taxon>Basidiomycota</taxon>
        <taxon>Pucciniomycotina</taxon>
        <taxon>Pucciniomycetes</taxon>
        <taxon>Pucciniales</taxon>
        <taxon>Pucciniaceae</taxon>
        <taxon>Puccinia</taxon>
    </lineage>
</organism>
<comment type="caution">
    <text evidence="1">The sequence shown here is derived from an EMBL/GenBank/DDBJ whole genome shotgun (WGS) entry which is preliminary data.</text>
</comment>
<evidence type="ECO:0000313" key="1">
    <source>
        <dbReference type="EMBL" id="PLW19176.1"/>
    </source>
</evidence>
<accession>A0A2N5T116</accession>
<gene>
    <name evidence="1" type="ORF">PCASD_20545</name>
</gene>